<sequence length="258" mass="28403">MHGHTQFPELDSTSEVTRLIFGLPPAPSGGKSQVGEIWRCWMKWPAISVKGQQFGHLAMAVRQGHANQALSSREGGNADAARSVGIPAVELIDVAFRYSTLGTFAKGFTPVFGVCRRKLPNYLLGKIPRSSRWPAAAVHMNRRNFFKETPAPTTIASFANESEVPLVSPSSCFEMDSQTASRYGDEETEIQLGFGGKEQSLVLVTVPKRSNISIQVNQHTTKHPERHSCHAGFPMPELAAKQPRSTMVFIHTCKYVKP</sequence>
<proteinExistence type="predicted"/>
<organism evidence="1 2">
    <name type="scientific">Ustilaginoidea virens</name>
    <name type="common">Rice false smut fungus</name>
    <name type="synonym">Villosiclava virens</name>
    <dbReference type="NCBI Taxonomy" id="1159556"/>
    <lineage>
        <taxon>Eukaryota</taxon>
        <taxon>Fungi</taxon>
        <taxon>Dikarya</taxon>
        <taxon>Ascomycota</taxon>
        <taxon>Pezizomycotina</taxon>
        <taxon>Sordariomycetes</taxon>
        <taxon>Hypocreomycetidae</taxon>
        <taxon>Hypocreales</taxon>
        <taxon>Clavicipitaceae</taxon>
        <taxon>Ustilaginoidea</taxon>
    </lineage>
</organism>
<dbReference type="Proteomes" id="UP000027002">
    <property type="component" value="Chromosome 5"/>
</dbReference>
<evidence type="ECO:0000313" key="1">
    <source>
        <dbReference type="EMBL" id="QUC22414.1"/>
    </source>
</evidence>
<dbReference type="EMBL" id="CP072757">
    <property type="protein sequence ID" value="QUC22414.1"/>
    <property type="molecule type" value="Genomic_DNA"/>
</dbReference>
<dbReference type="AlphaFoldDB" id="A0A8E5HVJ0"/>
<accession>A0A8E5HVJ0</accession>
<evidence type="ECO:0000313" key="2">
    <source>
        <dbReference type="Proteomes" id="UP000027002"/>
    </source>
</evidence>
<dbReference type="KEGG" id="uvi:66067432"/>
<reference evidence="1" key="1">
    <citation type="submission" date="2020-03" db="EMBL/GenBank/DDBJ databases">
        <title>A mixture of massive structural variations and highly conserved coding sequences in Ustilaginoidea virens genome.</title>
        <authorList>
            <person name="Zhang K."/>
            <person name="Zhao Z."/>
            <person name="Zhang Z."/>
            <person name="Li Y."/>
            <person name="Hsiang T."/>
            <person name="Sun W."/>
        </authorList>
    </citation>
    <scope>NUCLEOTIDE SEQUENCE</scope>
    <source>
        <strain evidence="1">UV-8b</strain>
    </source>
</reference>
<dbReference type="RefSeq" id="XP_043000087.1">
    <property type="nucleotide sequence ID" value="XM_043144152.1"/>
</dbReference>
<gene>
    <name evidence="1" type="ORF">UV8b_06655</name>
</gene>
<name>A0A8E5HVJ0_USTVR</name>
<protein>
    <submittedName>
        <fullName evidence="1">Uncharacterized protein</fullName>
    </submittedName>
</protein>
<keyword evidence="2" id="KW-1185">Reference proteome</keyword>
<dbReference type="GeneID" id="66067432"/>